<dbReference type="AlphaFoldDB" id="A0A1G6V329"/>
<dbReference type="OrthoDB" id="676656at2"/>
<gene>
    <name evidence="1" type="ORF">SAMN04487894_109173</name>
</gene>
<keyword evidence="2" id="KW-1185">Reference proteome</keyword>
<reference evidence="2" key="1">
    <citation type="submission" date="2016-10" db="EMBL/GenBank/DDBJ databases">
        <authorList>
            <person name="Varghese N."/>
            <person name="Submissions S."/>
        </authorList>
    </citation>
    <scope>NUCLEOTIDE SEQUENCE [LARGE SCALE GENOMIC DNA]</scope>
    <source>
        <strain evidence="2">DSM 25811 / CCM 8410 / LMG 26954 / E90</strain>
    </source>
</reference>
<accession>A0A1G6V329</accession>
<protein>
    <submittedName>
        <fullName evidence="1">Uncharacterized protein</fullName>
    </submittedName>
</protein>
<evidence type="ECO:0000313" key="1">
    <source>
        <dbReference type="EMBL" id="SDD47891.1"/>
    </source>
</evidence>
<evidence type="ECO:0000313" key="2">
    <source>
        <dbReference type="Proteomes" id="UP000198757"/>
    </source>
</evidence>
<dbReference type="EMBL" id="FMZO01000009">
    <property type="protein sequence ID" value="SDD47891.1"/>
    <property type="molecule type" value="Genomic_DNA"/>
</dbReference>
<organism evidence="1 2">
    <name type="scientific">Niabella drilacis (strain DSM 25811 / CCM 8410 / CCUG 62505 / LMG 26954 / E90)</name>
    <dbReference type="NCBI Taxonomy" id="1285928"/>
    <lineage>
        <taxon>Bacteria</taxon>
        <taxon>Pseudomonadati</taxon>
        <taxon>Bacteroidota</taxon>
        <taxon>Chitinophagia</taxon>
        <taxon>Chitinophagales</taxon>
        <taxon>Chitinophagaceae</taxon>
        <taxon>Niabella</taxon>
    </lineage>
</organism>
<sequence length="101" mass="11177">MGWIMLVVFTIGVTPRIYLHDAFTHHKDQLFSGVGTHQKSIGTFEYSCGFINIETTVPFLEADPFPEPVAPAPVNEFLIRETAGPFFRTSAPVTLRGPPSI</sequence>
<dbReference type="RefSeq" id="WP_143019814.1">
    <property type="nucleotide sequence ID" value="NZ_FMZO01000009.1"/>
</dbReference>
<name>A0A1G6V329_NIADE</name>
<dbReference type="Proteomes" id="UP000198757">
    <property type="component" value="Unassembled WGS sequence"/>
</dbReference>
<proteinExistence type="predicted"/>
<dbReference type="STRING" id="1285928.SAMN04487894_109173"/>